<dbReference type="PANTHER" id="PTHR24421:SF10">
    <property type="entry name" value="NITRATE_NITRITE SENSOR PROTEIN NARQ"/>
    <property type="match status" value="1"/>
</dbReference>
<sequence>MTESGRPMARRAGRIFRHFVFMMIGALLAVPYIATFIWATQLAAVDAGLAAFAFALLFALLAVPAALPVTRELERTAVRELLSVELPDLPAESGSGRRWRGAAWYLIHLLAGSLLLFTLVVAGPMILAVAFRWLAGQSQSVAELAAVVVPFVDTTTAVLWTLGLSLTVVVFTVLTGSALPHWADRMLGPSPAELAALDEERARDEARRNELARELHDSVGHALTVTTLQATAAQGLLARNPDAAARAMQAVADTGRTALTELDHVIGLLRSSAPAGAAAGLEELPRSLERFAMQGLAVEHDYDDEGLARLPRDVSVTAHRILQEGLTNALKYAQPKQARPQLRSDASSLRIRLSNPISNTADTPAPAPASHGITRSTSAGGRGLDGIRERARLTGGSANTVVAAGQWILEVELPVTDGAPGLPGPHASQRPLHLRHSLTSRRPRKTDPRHE</sequence>
<dbReference type="Gene3D" id="1.20.5.1930">
    <property type="match status" value="1"/>
</dbReference>
<feature type="transmembrane region" description="Helical" evidence="10">
    <location>
        <begin position="157"/>
        <end position="179"/>
    </location>
</feature>
<dbReference type="InterPro" id="IPR036890">
    <property type="entry name" value="HATPase_C_sf"/>
</dbReference>
<feature type="transmembrane region" description="Helical" evidence="10">
    <location>
        <begin position="47"/>
        <end position="69"/>
    </location>
</feature>
<name>N1UXN3_9MICC</name>
<dbReference type="EC" id="2.7.13.3" evidence="2"/>
<keyword evidence="13" id="KW-1185">Reference proteome</keyword>
<reference evidence="12 13" key="1">
    <citation type="journal article" date="2013" name="Genome Announc.">
        <title>Draft Genome Sequence of Arthrobacter crystallopoietes Strain BAB-32, Revealing Genes for Bioremediation.</title>
        <authorList>
            <person name="Joshi M.N."/>
            <person name="Pandit A.S."/>
            <person name="Sharma A."/>
            <person name="Pandya R.V."/>
            <person name="Desai S.M."/>
            <person name="Saxena A.K."/>
            <person name="Bagatharia S.B."/>
        </authorList>
    </citation>
    <scope>NUCLEOTIDE SEQUENCE [LARGE SCALE GENOMIC DNA]</scope>
    <source>
        <strain evidence="12 13">BAB-32</strain>
    </source>
</reference>
<evidence type="ECO:0000256" key="5">
    <source>
        <dbReference type="ARBA" id="ARBA00022741"/>
    </source>
</evidence>
<feature type="region of interest" description="Disordered" evidence="9">
    <location>
        <begin position="355"/>
        <end position="384"/>
    </location>
</feature>
<feature type="domain" description="Signal transduction histidine kinase subgroup 3 dimerisation and phosphoacceptor" evidence="11">
    <location>
        <begin position="208"/>
        <end position="272"/>
    </location>
</feature>
<dbReference type="GO" id="GO:0005524">
    <property type="term" value="F:ATP binding"/>
    <property type="evidence" value="ECO:0007669"/>
    <property type="project" value="UniProtKB-KW"/>
</dbReference>
<keyword evidence="10" id="KW-0812">Transmembrane</keyword>
<comment type="catalytic activity">
    <reaction evidence="1">
        <text>ATP + protein L-histidine = ADP + protein N-phospho-L-histidine.</text>
        <dbReference type="EC" id="2.7.13.3"/>
    </reaction>
</comment>
<evidence type="ECO:0000256" key="2">
    <source>
        <dbReference type="ARBA" id="ARBA00012438"/>
    </source>
</evidence>
<keyword evidence="8" id="KW-0902">Two-component regulatory system</keyword>
<keyword evidence="10" id="KW-0472">Membrane</keyword>
<comment type="caution">
    <text evidence="12">The sequence shown here is derived from an EMBL/GenBank/DDBJ whole genome shotgun (WGS) entry which is preliminary data.</text>
</comment>
<dbReference type="AlphaFoldDB" id="N1UXN3"/>
<feature type="transmembrane region" description="Helical" evidence="10">
    <location>
        <begin position="20"/>
        <end position="41"/>
    </location>
</feature>
<dbReference type="Pfam" id="PF07730">
    <property type="entry name" value="HisKA_3"/>
    <property type="match status" value="1"/>
</dbReference>
<evidence type="ECO:0000256" key="8">
    <source>
        <dbReference type="ARBA" id="ARBA00023012"/>
    </source>
</evidence>
<keyword evidence="3" id="KW-0597">Phosphoprotein</keyword>
<dbReference type="GO" id="GO:0016020">
    <property type="term" value="C:membrane"/>
    <property type="evidence" value="ECO:0007669"/>
    <property type="project" value="InterPro"/>
</dbReference>
<evidence type="ECO:0000256" key="9">
    <source>
        <dbReference type="SAM" id="MobiDB-lite"/>
    </source>
</evidence>
<proteinExistence type="predicted"/>
<keyword evidence="7" id="KW-0067">ATP-binding</keyword>
<organism evidence="12 13">
    <name type="scientific">Arthrobacter crystallopoietes BAB-32</name>
    <dbReference type="NCBI Taxonomy" id="1246476"/>
    <lineage>
        <taxon>Bacteria</taxon>
        <taxon>Bacillati</taxon>
        <taxon>Actinomycetota</taxon>
        <taxon>Actinomycetes</taxon>
        <taxon>Micrococcales</taxon>
        <taxon>Micrococcaceae</taxon>
        <taxon>Crystallibacter</taxon>
    </lineage>
</organism>
<dbReference type="CDD" id="cd16917">
    <property type="entry name" value="HATPase_UhpB-NarQ-NarX-like"/>
    <property type="match status" value="1"/>
</dbReference>
<evidence type="ECO:0000313" key="13">
    <source>
        <dbReference type="Proteomes" id="UP000010729"/>
    </source>
</evidence>
<dbReference type="EMBL" id="ANPE02000259">
    <property type="protein sequence ID" value="EMY32539.1"/>
    <property type="molecule type" value="Genomic_DNA"/>
</dbReference>
<keyword evidence="6 12" id="KW-0418">Kinase</keyword>
<dbReference type="Proteomes" id="UP000010729">
    <property type="component" value="Unassembled WGS sequence"/>
</dbReference>
<evidence type="ECO:0000256" key="4">
    <source>
        <dbReference type="ARBA" id="ARBA00022679"/>
    </source>
</evidence>
<evidence type="ECO:0000259" key="11">
    <source>
        <dbReference type="Pfam" id="PF07730"/>
    </source>
</evidence>
<evidence type="ECO:0000256" key="7">
    <source>
        <dbReference type="ARBA" id="ARBA00022840"/>
    </source>
</evidence>
<dbReference type="InterPro" id="IPR011712">
    <property type="entry name" value="Sig_transdc_His_kin_sub3_dim/P"/>
</dbReference>
<gene>
    <name evidence="12" type="ORF">D477_019638</name>
</gene>
<evidence type="ECO:0000256" key="1">
    <source>
        <dbReference type="ARBA" id="ARBA00000085"/>
    </source>
</evidence>
<dbReference type="Gene3D" id="3.30.565.10">
    <property type="entry name" value="Histidine kinase-like ATPase, C-terminal domain"/>
    <property type="match status" value="1"/>
</dbReference>
<dbReference type="GO" id="GO:0046983">
    <property type="term" value="F:protein dimerization activity"/>
    <property type="evidence" value="ECO:0007669"/>
    <property type="project" value="InterPro"/>
</dbReference>
<keyword evidence="5" id="KW-0547">Nucleotide-binding</keyword>
<dbReference type="GO" id="GO:0000155">
    <property type="term" value="F:phosphorelay sensor kinase activity"/>
    <property type="evidence" value="ECO:0007669"/>
    <property type="project" value="InterPro"/>
</dbReference>
<evidence type="ECO:0000313" key="12">
    <source>
        <dbReference type="EMBL" id="EMY32539.1"/>
    </source>
</evidence>
<keyword evidence="4" id="KW-0808">Transferase</keyword>
<dbReference type="RefSeq" id="WP_005273817.1">
    <property type="nucleotide sequence ID" value="NZ_ANPE02000259.1"/>
</dbReference>
<evidence type="ECO:0000256" key="10">
    <source>
        <dbReference type="SAM" id="Phobius"/>
    </source>
</evidence>
<accession>N1UXN3</accession>
<evidence type="ECO:0000256" key="3">
    <source>
        <dbReference type="ARBA" id="ARBA00022553"/>
    </source>
</evidence>
<feature type="compositionally biased region" description="Basic residues" evidence="9">
    <location>
        <begin position="432"/>
        <end position="444"/>
    </location>
</feature>
<protein>
    <recommendedName>
        <fullName evidence="2">histidine kinase</fullName>
        <ecNumber evidence="2">2.7.13.3</ecNumber>
    </recommendedName>
</protein>
<dbReference type="InterPro" id="IPR050482">
    <property type="entry name" value="Sensor_HK_TwoCompSys"/>
</dbReference>
<keyword evidence="10" id="KW-1133">Transmembrane helix</keyword>
<dbReference type="PANTHER" id="PTHR24421">
    <property type="entry name" value="NITRATE/NITRITE SENSOR PROTEIN NARX-RELATED"/>
    <property type="match status" value="1"/>
</dbReference>
<feature type="region of interest" description="Disordered" evidence="9">
    <location>
        <begin position="419"/>
        <end position="451"/>
    </location>
</feature>
<feature type="transmembrane region" description="Helical" evidence="10">
    <location>
        <begin position="103"/>
        <end position="131"/>
    </location>
</feature>
<evidence type="ECO:0000256" key="6">
    <source>
        <dbReference type="ARBA" id="ARBA00022777"/>
    </source>
</evidence>